<keyword evidence="3" id="KW-0804">Transcription</keyword>
<dbReference type="PRINTS" id="PR00455">
    <property type="entry name" value="HTHTETR"/>
</dbReference>
<sequence length="218" mass="24261">MWFHPRGRGTVSGAIVTQRTRGSERRERILAAAAELIAERGYHAVSMTDLGVAAGIVGPGIYRHFDSKAAVLASLFERVIDALLERASTIVDQARDEREALTGLVADHVSLVINDRELAIVYYRELHNLSDEQRRRLRRKQRLYLEEWVHVVAELRPELDEADVRAVVHGAIGAIQSILHYRDTGLPPERVAARLAAMGYAVLGIAASDDLPRIVNDD</sequence>
<evidence type="ECO:0000313" key="7">
    <source>
        <dbReference type="Proteomes" id="UP000070612"/>
    </source>
</evidence>
<dbReference type="AlphaFoldDB" id="A0A132PEP5"/>
<dbReference type="EMBL" id="LGTW01000025">
    <property type="protein sequence ID" value="KWX20697.1"/>
    <property type="molecule type" value="Genomic_DNA"/>
</dbReference>
<feature type="DNA-binding region" description="H-T-H motif" evidence="4">
    <location>
        <begin position="46"/>
        <end position="65"/>
    </location>
</feature>
<proteinExistence type="predicted"/>
<dbReference type="InterPro" id="IPR036271">
    <property type="entry name" value="Tet_transcr_reg_TetR-rel_C_sf"/>
</dbReference>
<dbReference type="InterPro" id="IPR009057">
    <property type="entry name" value="Homeodomain-like_sf"/>
</dbReference>
<dbReference type="Proteomes" id="UP000070612">
    <property type="component" value="Unassembled WGS sequence"/>
</dbReference>
<gene>
    <name evidence="6" type="ORF">AFM11_29190</name>
</gene>
<keyword evidence="7" id="KW-1185">Reference proteome</keyword>
<feature type="domain" description="HTH tetR-type" evidence="5">
    <location>
        <begin position="23"/>
        <end position="83"/>
    </location>
</feature>
<protein>
    <submittedName>
        <fullName evidence="6">TetR family transcriptional regulator</fullName>
    </submittedName>
</protein>
<dbReference type="GO" id="GO:0000976">
    <property type="term" value="F:transcription cis-regulatory region binding"/>
    <property type="evidence" value="ECO:0007669"/>
    <property type="project" value="TreeGrafter"/>
</dbReference>
<dbReference type="Pfam" id="PF00440">
    <property type="entry name" value="TetR_N"/>
    <property type="match status" value="1"/>
</dbReference>
<dbReference type="GO" id="GO:0003700">
    <property type="term" value="F:DNA-binding transcription factor activity"/>
    <property type="evidence" value="ECO:0007669"/>
    <property type="project" value="TreeGrafter"/>
</dbReference>
<dbReference type="PATRIC" id="fig|59750.3.peg.3722"/>
<dbReference type="SUPFAM" id="SSF46689">
    <property type="entry name" value="Homeodomain-like"/>
    <property type="match status" value="1"/>
</dbReference>
<reference evidence="6 7" key="1">
    <citation type="submission" date="2015-07" db="EMBL/GenBank/DDBJ databases">
        <title>A draft genome sequence of Mycobacterium wolinskyi.</title>
        <authorList>
            <person name="de Man T.J."/>
            <person name="Perry K.A."/>
            <person name="Coulliette A.D."/>
            <person name="Jensen B."/>
            <person name="Toney N.C."/>
            <person name="Limbago B.M."/>
            <person name="Noble-Wang J."/>
        </authorList>
    </citation>
    <scope>NUCLEOTIDE SEQUENCE [LARGE SCALE GENOMIC DNA]</scope>
    <source>
        <strain evidence="6 7">CDC_01</strain>
    </source>
</reference>
<evidence type="ECO:0000256" key="4">
    <source>
        <dbReference type="PROSITE-ProRule" id="PRU00335"/>
    </source>
</evidence>
<organism evidence="6 7">
    <name type="scientific">Mycolicibacterium wolinskyi</name>
    <dbReference type="NCBI Taxonomy" id="59750"/>
    <lineage>
        <taxon>Bacteria</taxon>
        <taxon>Bacillati</taxon>
        <taxon>Actinomycetota</taxon>
        <taxon>Actinomycetes</taxon>
        <taxon>Mycobacteriales</taxon>
        <taxon>Mycobacteriaceae</taxon>
        <taxon>Mycolicibacterium</taxon>
    </lineage>
</organism>
<keyword evidence="1" id="KW-0805">Transcription regulation</keyword>
<dbReference type="SUPFAM" id="SSF48498">
    <property type="entry name" value="Tetracyclin repressor-like, C-terminal domain"/>
    <property type="match status" value="1"/>
</dbReference>
<dbReference type="PANTHER" id="PTHR30055">
    <property type="entry name" value="HTH-TYPE TRANSCRIPTIONAL REGULATOR RUTR"/>
    <property type="match status" value="1"/>
</dbReference>
<evidence type="ECO:0000259" key="5">
    <source>
        <dbReference type="PROSITE" id="PS50977"/>
    </source>
</evidence>
<dbReference type="InterPro" id="IPR001647">
    <property type="entry name" value="HTH_TetR"/>
</dbReference>
<dbReference type="PROSITE" id="PS50977">
    <property type="entry name" value="HTH_TETR_2"/>
    <property type="match status" value="1"/>
</dbReference>
<comment type="caution">
    <text evidence="6">The sequence shown here is derived from an EMBL/GenBank/DDBJ whole genome shotgun (WGS) entry which is preliminary data.</text>
</comment>
<name>A0A132PEP5_9MYCO</name>
<dbReference type="Gene3D" id="1.10.10.60">
    <property type="entry name" value="Homeodomain-like"/>
    <property type="match status" value="1"/>
</dbReference>
<evidence type="ECO:0000256" key="1">
    <source>
        <dbReference type="ARBA" id="ARBA00023015"/>
    </source>
</evidence>
<accession>A0A132PEP5</accession>
<evidence type="ECO:0000256" key="3">
    <source>
        <dbReference type="ARBA" id="ARBA00023163"/>
    </source>
</evidence>
<dbReference type="Gene3D" id="1.10.357.10">
    <property type="entry name" value="Tetracycline Repressor, domain 2"/>
    <property type="match status" value="1"/>
</dbReference>
<dbReference type="RefSeq" id="WP_047040144.1">
    <property type="nucleotide sequence ID" value="NZ_JBJZOV010000024.1"/>
</dbReference>
<keyword evidence="2 4" id="KW-0238">DNA-binding</keyword>
<dbReference type="PANTHER" id="PTHR30055:SF234">
    <property type="entry name" value="HTH-TYPE TRANSCRIPTIONAL REGULATOR BETI"/>
    <property type="match status" value="1"/>
</dbReference>
<dbReference type="InterPro" id="IPR050109">
    <property type="entry name" value="HTH-type_TetR-like_transc_reg"/>
</dbReference>
<dbReference type="InterPro" id="IPR041490">
    <property type="entry name" value="KstR2_TetR_C"/>
</dbReference>
<dbReference type="Pfam" id="PF17932">
    <property type="entry name" value="TetR_C_24"/>
    <property type="match status" value="1"/>
</dbReference>
<evidence type="ECO:0000256" key="2">
    <source>
        <dbReference type="ARBA" id="ARBA00023125"/>
    </source>
</evidence>
<evidence type="ECO:0000313" key="6">
    <source>
        <dbReference type="EMBL" id="KWX20697.1"/>
    </source>
</evidence>